<evidence type="ECO:0000313" key="2">
    <source>
        <dbReference type="Proteomes" id="UP000045706"/>
    </source>
</evidence>
<gene>
    <name evidence="1" type="ORF">BN1723_014275</name>
</gene>
<protein>
    <submittedName>
        <fullName evidence="1">Uncharacterized protein</fullName>
    </submittedName>
</protein>
<dbReference type="InterPro" id="IPR002347">
    <property type="entry name" value="SDR_fam"/>
</dbReference>
<accession>A0A0G4M508</accession>
<dbReference type="Proteomes" id="UP000045706">
    <property type="component" value="Unassembled WGS sequence"/>
</dbReference>
<dbReference type="Gene3D" id="3.40.50.720">
    <property type="entry name" value="NAD(P)-binding Rossmann-like Domain"/>
    <property type="match status" value="1"/>
</dbReference>
<dbReference type="Pfam" id="PF13561">
    <property type="entry name" value="adh_short_C2"/>
    <property type="match status" value="1"/>
</dbReference>
<dbReference type="CDD" id="cd05233">
    <property type="entry name" value="SDR_c"/>
    <property type="match status" value="1"/>
</dbReference>
<dbReference type="PANTHER" id="PTHR43975:SF2">
    <property type="entry name" value="EG:BACR7A4.14 PROTEIN-RELATED"/>
    <property type="match status" value="1"/>
</dbReference>
<reference evidence="2" key="1">
    <citation type="submission" date="2015-05" db="EMBL/GenBank/DDBJ databases">
        <authorList>
            <person name="Fogelqvist Johan"/>
        </authorList>
    </citation>
    <scope>NUCLEOTIDE SEQUENCE [LARGE SCALE GENOMIC DNA]</scope>
</reference>
<dbReference type="SUPFAM" id="SSF51735">
    <property type="entry name" value="NAD(P)-binding Rossmann-fold domains"/>
    <property type="match status" value="1"/>
</dbReference>
<dbReference type="AlphaFoldDB" id="A0A0G4M508"/>
<name>A0A0G4M508_VERLO</name>
<proteinExistence type="predicted"/>
<dbReference type="PANTHER" id="PTHR43975">
    <property type="entry name" value="ZGC:101858"/>
    <property type="match status" value="1"/>
</dbReference>
<evidence type="ECO:0000313" key="1">
    <source>
        <dbReference type="EMBL" id="CRK29356.1"/>
    </source>
</evidence>
<dbReference type="InterPro" id="IPR036291">
    <property type="entry name" value="NAD(P)-bd_dom_sf"/>
</dbReference>
<organism evidence="1 2">
    <name type="scientific">Verticillium longisporum</name>
    <name type="common">Verticillium dahliae var. longisporum</name>
    <dbReference type="NCBI Taxonomy" id="100787"/>
    <lineage>
        <taxon>Eukaryota</taxon>
        <taxon>Fungi</taxon>
        <taxon>Dikarya</taxon>
        <taxon>Ascomycota</taxon>
        <taxon>Pezizomycotina</taxon>
        <taxon>Sordariomycetes</taxon>
        <taxon>Hypocreomycetidae</taxon>
        <taxon>Glomerellales</taxon>
        <taxon>Plectosphaerellaceae</taxon>
        <taxon>Verticillium</taxon>
    </lineage>
</organism>
<sequence>MILIRKRPSMAAQPPSAPRDFTRTRHSSYDLISPLKLDLSGKYAVATGAAWDTGVGFATAKAFARVGVAEIAVVDLHGVSDNLVADLKQVAKEAGRDEPIVISCTTDIADATSVRAAYDKVVAAFSGRLDVLVNNAAHMEPYERFLDADPDIYWRTWQVNLGGLFNMARAVLPMMLSARESGDGLCTTGDTSCAWDMEELLQMKSAIIEEDKVKLKMAF</sequence>
<dbReference type="EMBL" id="CVQI01022112">
    <property type="protein sequence ID" value="CRK29356.1"/>
    <property type="molecule type" value="Genomic_DNA"/>
</dbReference>